<proteinExistence type="predicted"/>
<organism evidence="1">
    <name type="scientific">Myoviridae sp. ctJ2i1</name>
    <dbReference type="NCBI Taxonomy" id="2825079"/>
    <lineage>
        <taxon>Viruses</taxon>
        <taxon>Duplodnaviria</taxon>
        <taxon>Heunggongvirae</taxon>
        <taxon>Uroviricota</taxon>
        <taxon>Caudoviricetes</taxon>
    </lineage>
</organism>
<dbReference type="EMBL" id="BK016182">
    <property type="protein sequence ID" value="DAG00807.1"/>
    <property type="molecule type" value="Genomic_DNA"/>
</dbReference>
<reference evidence="1" key="1">
    <citation type="journal article" date="2021" name="Proc. Natl. Acad. Sci. U.S.A.">
        <title>A Catalog of Tens of Thousands of Viruses from Human Metagenomes Reveals Hidden Associations with Chronic Diseases.</title>
        <authorList>
            <person name="Tisza M.J."/>
            <person name="Buck C.B."/>
        </authorList>
    </citation>
    <scope>NUCLEOTIDE SEQUENCE</scope>
    <source>
        <strain evidence="1">CtJ2i1</strain>
    </source>
</reference>
<accession>A0A8S5V2F7</accession>
<evidence type="ECO:0000313" key="1">
    <source>
        <dbReference type="EMBL" id="DAG00807.1"/>
    </source>
</evidence>
<sequence length="99" mass="11874">METYIRITDWMLCQHFEMLINTYRTSGKFIVKDLDNIACEITYDNAYHRLNLLIDEDNYYIDVLYDANVQTVYWNVENNISFEDFGKVLQEAKYVKPVV</sequence>
<protein>
    <submittedName>
        <fullName evidence="1">Uncharacterized protein</fullName>
    </submittedName>
</protein>
<dbReference type="InterPro" id="IPR036699">
    <property type="entry name" value="YehR-like_sf"/>
</dbReference>
<name>A0A8S5V2F7_9CAUD</name>
<dbReference type="SUPFAM" id="SSF160704">
    <property type="entry name" value="YehR-like"/>
    <property type="match status" value="1"/>
</dbReference>